<feature type="compositionally biased region" description="Low complexity" evidence="1">
    <location>
        <begin position="200"/>
        <end position="211"/>
    </location>
</feature>
<dbReference type="Pfam" id="PF06897">
    <property type="entry name" value="DUF1269"/>
    <property type="match status" value="1"/>
</dbReference>
<feature type="region of interest" description="Disordered" evidence="1">
    <location>
        <begin position="177"/>
        <end position="224"/>
    </location>
</feature>
<dbReference type="KEGG" id="mdi:METDI1769"/>
<dbReference type="HOGENOM" id="CLU_097445_1_0_5"/>
<reference evidence="3" key="1">
    <citation type="journal article" date="2009" name="PLoS ONE">
        <title>Methylobacterium genome sequences: a reference blueprint to investigate microbial metabolism of C1 compounds from natural and industrial sources.</title>
        <authorList>
            <person name="Vuilleumier S."/>
            <person name="Chistoserdova L."/>
            <person name="Lee M.-C."/>
            <person name="Bringel F."/>
            <person name="Lajus A."/>
            <person name="Zhou Y."/>
            <person name="Gourion B."/>
            <person name="Barbe V."/>
            <person name="Chang J."/>
            <person name="Cruveiller S."/>
            <person name="Dossat C."/>
            <person name="Gillett W."/>
            <person name="Gruffaz C."/>
            <person name="Haugen E."/>
            <person name="Hourcade E."/>
            <person name="Levy R."/>
            <person name="Mangenot S."/>
            <person name="Muller E."/>
            <person name="Nadalig T."/>
            <person name="Pagni M."/>
            <person name="Penny C."/>
            <person name="Peyraud R."/>
            <person name="Robinson D.G."/>
            <person name="Roche D."/>
            <person name="Rouy Z."/>
            <person name="Saenampechek C."/>
            <person name="Salvignol G."/>
            <person name="Vallenet D."/>
            <person name="Wu Z."/>
            <person name="Marx C.J."/>
            <person name="Vorholt J.A."/>
            <person name="Olson M.V."/>
            <person name="Kaul R."/>
            <person name="Weissenbach J."/>
            <person name="Medigue C."/>
            <person name="Lidstrom M.E."/>
        </authorList>
    </citation>
    <scope>NUCLEOTIDE SEQUENCE [LARGE SCALE GENOMIC DNA]</scope>
    <source>
        <strain evidence="3">DSM 6343 / CIP 106787 / DM4</strain>
    </source>
</reference>
<evidence type="ECO:0008006" key="4">
    <source>
        <dbReference type="Google" id="ProtNLM"/>
    </source>
</evidence>
<evidence type="ECO:0000313" key="2">
    <source>
        <dbReference type="EMBL" id="CAX23360.1"/>
    </source>
</evidence>
<sequence length="224" mass="23183">MGRSESAALGNPRQHVFIEEDWMAELVVIGFEDPQEADRALNELARLQTEYLIDLEDAVVAIRSPDGKLRLKQSVDLVGAGAASGGIWGAMWGSLVGLVFLNPLLGLATGAALGLGAGALSGKLADYGINDDFIRSVAEAVQPNTSALFILVRKAQPEKVLAEMSQFRGRVIRSSLSPEQESRLQAALSQPDVSMPGSDGASAEPSAGSTGAPPPGGSGTADGS</sequence>
<gene>
    <name evidence="2" type="ORF">METD_I1769</name>
</gene>
<name>C7CHS6_METED</name>
<accession>C7CHS6</accession>
<dbReference type="Proteomes" id="UP000008070">
    <property type="component" value="Chromosome"/>
</dbReference>
<protein>
    <recommendedName>
        <fullName evidence="4">Membrane protein of uknown function UCP014873</fullName>
    </recommendedName>
</protein>
<dbReference type="AlphaFoldDB" id="C7CHS6"/>
<organism evidence="2 3">
    <name type="scientific">Methylorubrum extorquens (strain DSM 6343 / CIP 106787 / DM4)</name>
    <name type="common">Methylobacterium extorquens</name>
    <dbReference type="NCBI Taxonomy" id="661410"/>
    <lineage>
        <taxon>Bacteria</taxon>
        <taxon>Pseudomonadati</taxon>
        <taxon>Pseudomonadota</taxon>
        <taxon>Alphaproteobacteria</taxon>
        <taxon>Hyphomicrobiales</taxon>
        <taxon>Methylobacteriaceae</taxon>
        <taxon>Methylorubrum</taxon>
    </lineage>
</organism>
<proteinExistence type="predicted"/>
<evidence type="ECO:0000256" key="1">
    <source>
        <dbReference type="SAM" id="MobiDB-lite"/>
    </source>
</evidence>
<evidence type="ECO:0000313" key="3">
    <source>
        <dbReference type="Proteomes" id="UP000008070"/>
    </source>
</evidence>
<dbReference type="InterPro" id="IPR009200">
    <property type="entry name" value="DUF1269_membrane"/>
</dbReference>
<dbReference type="EMBL" id="FP103042">
    <property type="protein sequence ID" value="CAX23360.1"/>
    <property type="molecule type" value="Genomic_DNA"/>
</dbReference>